<sequence>MTSYDQLVATLREHALDTSSLGWSVKILGDSVTHIFAATKTRHSTMAEAWAGALTLFEKIKDTGYNPVYRIEVGVDSMDWRTEDGSPDGWYGTVKTAIRPASGD</sequence>
<accession>A0ABT1DNC4</accession>
<name>A0ABT1DNC4_9ACTN</name>
<dbReference type="Proteomes" id="UP001523369">
    <property type="component" value="Unassembled WGS sequence"/>
</dbReference>
<evidence type="ECO:0000313" key="1">
    <source>
        <dbReference type="EMBL" id="MCO8271540.1"/>
    </source>
</evidence>
<reference evidence="1 2" key="1">
    <citation type="submission" date="2022-06" db="EMBL/GenBank/DDBJ databases">
        <title>New Species of the Genus Actinoplanes, ActinopZanes ferrugineus.</title>
        <authorList>
            <person name="Ding P."/>
        </authorList>
    </citation>
    <scope>NUCLEOTIDE SEQUENCE [LARGE SCALE GENOMIC DNA]</scope>
    <source>
        <strain evidence="1 2">TRM88003</strain>
    </source>
</reference>
<comment type="caution">
    <text evidence="1">The sequence shown here is derived from an EMBL/GenBank/DDBJ whole genome shotgun (WGS) entry which is preliminary data.</text>
</comment>
<gene>
    <name evidence="1" type="ORF">M1L60_13150</name>
</gene>
<dbReference type="RefSeq" id="WP_253237665.1">
    <property type="nucleotide sequence ID" value="NZ_JAMYJR010000013.1"/>
</dbReference>
<organism evidence="1 2">
    <name type="scientific">Paractinoplanes aksuensis</name>
    <dbReference type="NCBI Taxonomy" id="2939490"/>
    <lineage>
        <taxon>Bacteria</taxon>
        <taxon>Bacillati</taxon>
        <taxon>Actinomycetota</taxon>
        <taxon>Actinomycetes</taxon>
        <taxon>Micromonosporales</taxon>
        <taxon>Micromonosporaceae</taxon>
        <taxon>Paractinoplanes</taxon>
    </lineage>
</organism>
<dbReference type="EMBL" id="JAMYJR010000013">
    <property type="protein sequence ID" value="MCO8271540.1"/>
    <property type="molecule type" value="Genomic_DNA"/>
</dbReference>
<evidence type="ECO:0000313" key="2">
    <source>
        <dbReference type="Proteomes" id="UP001523369"/>
    </source>
</evidence>
<protein>
    <submittedName>
        <fullName evidence="1">Uncharacterized protein</fullName>
    </submittedName>
</protein>
<keyword evidence="2" id="KW-1185">Reference proteome</keyword>
<proteinExistence type="predicted"/>